<dbReference type="EnsemblMetazoa" id="PPA36894.1">
    <property type="protein sequence ID" value="PPA36894.1"/>
    <property type="gene ID" value="WBGene00275263"/>
</dbReference>
<dbReference type="AlphaFoldDB" id="A0A2A6BR72"/>
<reference evidence="1" key="2">
    <citation type="submission" date="2022-06" db="UniProtKB">
        <authorList>
            <consortium name="EnsemblMetazoa"/>
        </authorList>
    </citation>
    <scope>IDENTIFICATION</scope>
    <source>
        <strain evidence="1">PS312</strain>
    </source>
</reference>
<accession>A0A8R1UR04</accession>
<evidence type="ECO:0000313" key="1">
    <source>
        <dbReference type="EnsemblMetazoa" id="PPA36894.1"/>
    </source>
</evidence>
<dbReference type="Proteomes" id="UP000005239">
    <property type="component" value="Unassembled WGS sequence"/>
</dbReference>
<proteinExistence type="predicted"/>
<keyword evidence="2" id="KW-1185">Reference proteome</keyword>
<name>A0A2A6BR72_PRIPA</name>
<gene>
    <name evidence="1" type="primary">WBGene00275263</name>
</gene>
<organism evidence="1 2">
    <name type="scientific">Pristionchus pacificus</name>
    <name type="common">Parasitic nematode worm</name>
    <dbReference type="NCBI Taxonomy" id="54126"/>
    <lineage>
        <taxon>Eukaryota</taxon>
        <taxon>Metazoa</taxon>
        <taxon>Ecdysozoa</taxon>
        <taxon>Nematoda</taxon>
        <taxon>Chromadorea</taxon>
        <taxon>Rhabditida</taxon>
        <taxon>Rhabditina</taxon>
        <taxon>Diplogasteromorpha</taxon>
        <taxon>Diplogasteroidea</taxon>
        <taxon>Neodiplogasteridae</taxon>
        <taxon>Pristionchus</taxon>
    </lineage>
</organism>
<sequence>MAPVVNKVYPGFLCGCDPTEDCVGAPGGIEVCVARAVQTLEKVNSQLTPPMNDDSILSKVITILTLLIVLGSLIKWFYSVWAKNFKRGNRVETADLIEI</sequence>
<accession>A0A2A6BR72</accession>
<evidence type="ECO:0000313" key="2">
    <source>
        <dbReference type="Proteomes" id="UP000005239"/>
    </source>
</evidence>
<reference evidence="2" key="1">
    <citation type="journal article" date="2008" name="Nat. Genet.">
        <title>The Pristionchus pacificus genome provides a unique perspective on nematode lifestyle and parasitism.</title>
        <authorList>
            <person name="Dieterich C."/>
            <person name="Clifton S.W."/>
            <person name="Schuster L.N."/>
            <person name="Chinwalla A."/>
            <person name="Delehaunty K."/>
            <person name="Dinkelacker I."/>
            <person name="Fulton L."/>
            <person name="Fulton R."/>
            <person name="Godfrey J."/>
            <person name="Minx P."/>
            <person name="Mitreva M."/>
            <person name="Roeseler W."/>
            <person name="Tian H."/>
            <person name="Witte H."/>
            <person name="Yang S.P."/>
            <person name="Wilson R.K."/>
            <person name="Sommer R.J."/>
        </authorList>
    </citation>
    <scope>NUCLEOTIDE SEQUENCE [LARGE SCALE GENOMIC DNA]</scope>
    <source>
        <strain evidence="2">PS312</strain>
    </source>
</reference>
<protein>
    <submittedName>
        <fullName evidence="1">Uncharacterized protein</fullName>
    </submittedName>
</protein>